<proteinExistence type="predicted"/>
<dbReference type="PANTHER" id="PTHR43329">
    <property type="entry name" value="EPOXIDE HYDROLASE"/>
    <property type="match status" value="1"/>
</dbReference>
<accession>H0QPR2</accession>
<dbReference type="EMBL" id="BAEG01000077">
    <property type="protein sequence ID" value="GAB14813.1"/>
    <property type="molecule type" value="Genomic_DNA"/>
</dbReference>
<dbReference type="Gene3D" id="3.40.50.1820">
    <property type="entry name" value="alpha/beta hydrolase"/>
    <property type="match status" value="1"/>
</dbReference>
<dbReference type="RefSeq" id="WP_003803662.1">
    <property type="nucleotide sequence ID" value="NZ_BAEG01000077.1"/>
</dbReference>
<dbReference type="Proteomes" id="UP000003828">
    <property type="component" value="Unassembled WGS sequence"/>
</dbReference>
<gene>
    <name evidence="3" type="ORF">ARGLB_077_00300</name>
</gene>
<dbReference type="eggNOG" id="COG0596">
    <property type="taxonomic scope" value="Bacteria"/>
</dbReference>
<dbReference type="SUPFAM" id="SSF53474">
    <property type="entry name" value="alpha/beta-Hydrolases"/>
    <property type="match status" value="1"/>
</dbReference>
<dbReference type="InterPro" id="IPR029058">
    <property type="entry name" value="AB_hydrolase_fold"/>
</dbReference>
<evidence type="ECO:0000259" key="2">
    <source>
        <dbReference type="Pfam" id="PF00561"/>
    </source>
</evidence>
<dbReference type="InterPro" id="IPR000639">
    <property type="entry name" value="Epox_hydrolase-like"/>
</dbReference>
<dbReference type="Pfam" id="PF00561">
    <property type="entry name" value="Abhydrolase_1"/>
    <property type="match status" value="1"/>
</dbReference>
<dbReference type="PRINTS" id="PR00412">
    <property type="entry name" value="EPOXHYDRLASE"/>
</dbReference>
<dbReference type="STRING" id="1077972.ARGLB_077_00300"/>
<sequence length="304" mass="33669">MTTSSITPSPVVITHGRAWTDQDAGVRLGYTVATATDNPDKTVLLLHGAPQTRHAWRHVLAPLAEAGYRVIAPDYRGAGDSSKPRDGYDKWTMAGDIHHLVHTVLGLEGPVSVVGHDLGSMLALGYALRYREDTVSVTFMEAPLPGTDYYEERKVAKSAWHFDFHSNPDIAVYLTHGKERWYVQRFYDDLTYQPNAITSTDLDVYARAFEAPGAMRALCEIYRELDHDAELHRAAIASNGKLTVPVLASGGGAQALAKNYLRMCQDIAENVRGELVPDCGHWVPEEQPEKFAAMFVAFDTNARR</sequence>
<dbReference type="GO" id="GO:0016787">
    <property type="term" value="F:hydrolase activity"/>
    <property type="evidence" value="ECO:0007669"/>
    <property type="project" value="UniProtKB-KW"/>
</dbReference>
<comment type="caution">
    <text evidence="3">The sequence shown here is derived from an EMBL/GenBank/DDBJ whole genome shotgun (WGS) entry which is preliminary data.</text>
</comment>
<evidence type="ECO:0000313" key="3">
    <source>
        <dbReference type="EMBL" id="GAB14813.1"/>
    </source>
</evidence>
<protein>
    <submittedName>
        <fullName evidence="3">Putative hydrolase</fullName>
    </submittedName>
</protein>
<organism evidence="3 4">
    <name type="scientific">Arthrobacter globiformis (strain ATCC 8010 / DSM 20124 / JCM 1332 / NBRC 12137 / NCIMB 8907 / NRRL B-2979 / 168)</name>
    <dbReference type="NCBI Taxonomy" id="1077972"/>
    <lineage>
        <taxon>Bacteria</taxon>
        <taxon>Bacillati</taxon>
        <taxon>Actinomycetota</taxon>
        <taxon>Actinomycetes</taxon>
        <taxon>Micrococcales</taxon>
        <taxon>Micrococcaceae</taxon>
        <taxon>Arthrobacter</taxon>
    </lineage>
</organism>
<dbReference type="InterPro" id="IPR000073">
    <property type="entry name" value="AB_hydrolase_1"/>
</dbReference>
<keyword evidence="4" id="KW-1185">Reference proteome</keyword>
<name>H0QPR2_ARTG1</name>
<reference evidence="3 4" key="1">
    <citation type="submission" date="2011-12" db="EMBL/GenBank/DDBJ databases">
        <title>Whole genome shotgun sequence of Arthrobacter globiformis NBRC 12137.</title>
        <authorList>
            <person name="Miyazawa S."/>
            <person name="Hosoyama A."/>
            <person name="Tsuchikane K."/>
            <person name="Katsumata H."/>
            <person name="Yamazaki S."/>
            <person name="Fujita N."/>
        </authorList>
    </citation>
    <scope>NUCLEOTIDE SEQUENCE [LARGE SCALE GENOMIC DNA]</scope>
    <source>
        <strain evidence="3 4">NBRC 12137</strain>
    </source>
</reference>
<dbReference type="AlphaFoldDB" id="H0QPR2"/>
<keyword evidence="1 3" id="KW-0378">Hydrolase</keyword>
<evidence type="ECO:0000256" key="1">
    <source>
        <dbReference type="ARBA" id="ARBA00022801"/>
    </source>
</evidence>
<dbReference type="OrthoDB" id="2987348at2"/>
<feature type="domain" description="AB hydrolase-1" evidence="2">
    <location>
        <begin position="42"/>
        <end position="287"/>
    </location>
</feature>
<evidence type="ECO:0000313" key="4">
    <source>
        <dbReference type="Proteomes" id="UP000003828"/>
    </source>
</evidence>